<evidence type="ECO:0000313" key="1">
    <source>
        <dbReference type="EMBL" id="GGC76381.1"/>
    </source>
</evidence>
<reference evidence="1" key="1">
    <citation type="journal article" date="2014" name="Int. J. Syst. Evol. Microbiol.">
        <title>Complete genome sequence of Corynebacterium casei LMG S-19264T (=DSM 44701T), isolated from a smear-ripened cheese.</title>
        <authorList>
            <consortium name="US DOE Joint Genome Institute (JGI-PGF)"/>
            <person name="Walter F."/>
            <person name="Albersmeier A."/>
            <person name="Kalinowski J."/>
            <person name="Ruckert C."/>
        </authorList>
    </citation>
    <scope>NUCLEOTIDE SEQUENCE</scope>
    <source>
        <strain evidence="1">CGMCC 1.15343</strain>
    </source>
</reference>
<reference evidence="1" key="2">
    <citation type="submission" date="2020-09" db="EMBL/GenBank/DDBJ databases">
        <authorList>
            <person name="Sun Q."/>
            <person name="Zhou Y."/>
        </authorList>
    </citation>
    <scope>NUCLEOTIDE SEQUENCE</scope>
    <source>
        <strain evidence="1">CGMCC 1.15343</strain>
    </source>
</reference>
<dbReference type="Proteomes" id="UP000651668">
    <property type="component" value="Unassembled WGS sequence"/>
</dbReference>
<comment type="caution">
    <text evidence="1">The sequence shown here is derived from an EMBL/GenBank/DDBJ whole genome shotgun (WGS) entry which is preliminary data.</text>
</comment>
<protein>
    <recommendedName>
        <fullName evidence="3">DUF695 domain-containing protein</fullName>
    </recommendedName>
</protein>
<name>A0A916XJQ3_9SPHI</name>
<proteinExistence type="predicted"/>
<dbReference type="EMBL" id="BMIL01000017">
    <property type="protein sequence ID" value="GGC76381.1"/>
    <property type="molecule type" value="Genomic_DNA"/>
</dbReference>
<evidence type="ECO:0008006" key="3">
    <source>
        <dbReference type="Google" id="ProtNLM"/>
    </source>
</evidence>
<evidence type="ECO:0000313" key="2">
    <source>
        <dbReference type="Proteomes" id="UP000651668"/>
    </source>
</evidence>
<sequence>MILKLLDRLFRRQFPIIDWQLVKESNKVYPESSFTLLKITTSSGRFGTGWVDKAYTRYEYKKFCPYHVLITVNLTDHIAENNPDIDMGTIEDYFSEPLKQICTFHMVSRVVTDEGMDIEGYLELDESAENFLTAKSQAEDRLVTFSYKINFDPNWKLSKLLR</sequence>
<gene>
    <name evidence="1" type="ORF">GCM10011387_32710</name>
</gene>
<organism evidence="1 2">
    <name type="scientific">Pedobacter quisquiliarum</name>
    <dbReference type="NCBI Taxonomy" id="1834438"/>
    <lineage>
        <taxon>Bacteria</taxon>
        <taxon>Pseudomonadati</taxon>
        <taxon>Bacteroidota</taxon>
        <taxon>Sphingobacteriia</taxon>
        <taxon>Sphingobacteriales</taxon>
        <taxon>Sphingobacteriaceae</taxon>
        <taxon>Pedobacter</taxon>
    </lineage>
</organism>
<dbReference type="AlphaFoldDB" id="A0A916XJQ3"/>
<keyword evidence="2" id="KW-1185">Reference proteome</keyword>
<accession>A0A916XJQ3</accession>